<feature type="transmembrane region" description="Helical" evidence="8">
    <location>
        <begin position="217"/>
        <end position="234"/>
    </location>
</feature>
<name>A0ABT2UT48_9BACL</name>
<keyword evidence="3 8" id="KW-0812">Transmembrane</keyword>
<sequence length="296" mass="33749">MNRASEAAGTFKDWIQLTKPRILQLNLFAAFGGYWLASKWSLEWSLLIWTLLGTVLTMASSCVFNNIWDYKLDRKMNRTQERPLAAGRLKIRGVLLYALTLGITGEVILFWKVNALCGWLGLVGMFVYIVIYTIWLKRSSTWSTSIGGVSGAMPPVIGYCASTNEIDAGAVLLFALLFLWQPAHFWSLAIRRVEEYRAAGYPLLPVRKGIRRTQVQMIPYVALLLPTVLLLYMYDYSGSLFLIVSLLAGIVWFWHTLRGRTTMNMDRWAKTNFLISVNYLMVVFVMMIVDTTGRPF</sequence>
<dbReference type="EMBL" id="JAOQIO010000111">
    <property type="protein sequence ID" value="MCU6796992.1"/>
    <property type="molecule type" value="Genomic_DNA"/>
</dbReference>
<comment type="miscellaneous">
    <text evidence="8">Carbon 2 of the heme B porphyrin ring is defined according to the Fischer nomenclature.</text>
</comment>
<feature type="transmembrane region" description="Helical" evidence="8">
    <location>
        <begin position="89"/>
        <end position="111"/>
    </location>
</feature>
<dbReference type="NCBIfam" id="NF003349">
    <property type="entry name" value="PRK04375.1-2"/>
    <property type="match status" value="1"/>
</dbReference>
<protein>
    <recommendedName>
        <fullName evidence="8">Protoheme IX farnesyltransferase</fullName>
        <ecNumber evidence="8">2.5.1.141</ecNumber>
    </recommendedName>
    <alternativeName>
        <fullName evidence="8">Heme B farnesyltransferase</fullName>
    </alternativeName>
    <alternativeName>
        <fullName evidence="8">Heme O synthase</fullName>
    </alternativeName>
</protein>
<dbReference type="RefSeq" id="WP_262687867.1">
    <property type="nucleotide sequence ID" value="NZ_JAOQIO010000111.1"/>
</dbReference>
<keyword evidence="10" id="KW-1185">Reference proteome</keyword>
<evidence type="ECO:0000256" key="4">
    <source>
        <dbReference type="ARBA" id="ARBA00022989"/>
    </source>
</evidence>
<comment type="subcellular location">
    <subcellularLocation>
        <location evidence="8">Cell membrane</location>
        <topology evidence="8">Multi-pass membrane protein</topology>
    </subcellularLocation>
    <subcellularLocation>
        <location evidence="1">Membrane</location>
        <topology evidence="1">Multi-pass membrane protein</topology>
    </subcellularLocation>
</comment>
<proteinExistence type="inferred from homology"/>
<evidence type="ECO:0000256" key="3">
    <source>
        <dbReference type="ARBA" id="ARBA00022692"/>
    </source>
</evidence>
<evidence type="ECO:0000313" key="10">
    <source>
        <dbReference type="Proteomes" id="UP001652445"/>
    </source>
</evidence>
<dbReference type="PANTHER" id="PTHR43448:SF2">
    <property type="entry name" value="PROTOHEME IX FARNESYLTRANSFERASE, MITOCHONDRIAL"/>
    <property type="match status" value="1"/>
</dbReference>
<organism evidence="9 10">
    <name type="scientific">Paenibacillus baimaensis</name>
    <dbReference type="NCBI Taxonomy" id="2982185"/>
    <lineage>
        <taxon>Bacteria</taxon>
        <taxon>Bacillati</taxon>
        <taxon>Bacillota</taxon>
        <taxon>Bacilli</taxon>
        <taxon>Bacillales</taxon>
        <taxon>Paenibacillaceae</taxon>
        <taxon>Paenibacillus</taxon>
    </lineage>
</organism>
<keyword evidence="5 8" id="KW-0350">Heme biosynthesis</keyword>
<dbReference type="InterPro" id="IPR006369">
    <property type="entry name" value="Protohaem_IX_farnesylTrfase"/>
</dbReference>
<comment type="subunit">
    <text evidence="8">Interacts with CtaA.</text>
</comment>
<dbReference type="PROSITE" id="PS00943">
    <property type="entry name" value="UBIA"/>
    <property type="match status" value="1"/>
</dbReference>
<comment type="function">
    <text evidence="8">Converts heme B (protoheme IX) to heme O by substitution of the vinyl group on carbon 2 of heme B porphyrin ring with a hydroxyethyl farnesyl side group.</text>
</comment>
<accession>A0ABT2UT48</accession>
<dbReference type="GO" id="GO:0008495">
    <property type="term" value="F:protoheme IX farnesyltransferase activity"/>
    <property type="evidence" value="ECO:0007669"/>
    <property type="project" value="UniProtKB-EC"/>
</dbReference>
<dbReference type="InterPro" id="IPR000537">
    <property type="entry name" value="UbiA_prenyltransferase"/>
</dbReference>
<comment type="similarity">
    <text evidence="8">Belongs to the UbiA prenyltransferase family. Protoheme IX farnesyltransferase subfamily.</text>
</comment>
<keyword evidence="2 8" id="KW-0808">Transferase</keyword>
<evidence type="ECO:0000256" key="5">
    <source>
        <dbReference type="ARBA" id="ARBA00023133"/>
    </source>
</evidence>
<evidence type="ECO:0000256" key="1">
    <source>
        <dbReference type="ARBA" id="ARBA00004141"/>
    </source>
</evidence>
<dbReference type="InterPro" id="IPR044878">
    <property type="entry name" value="UbiA_sf"/>
</dbReference>
<evidence type="ECO:0000256" key="8">
    <source>
        <dbReference type="HAMAP-Rule" id="MF_00154"/>
    </source>
</evidence>
<comment type="caution">
    <text evidence="9">The sequence shown here is derived from an EMBL/GenBank/DDBJ whole genome shotgun (WGS) entry which is preliminary data.</text>
</comment>
<keyword evidence="4 8" id="KW-1133">Transmembrane helix</keyword>
<feature type="transmembrane region" description="Helical" evidence="8">
    <location>
        <begin position="240"/>
        <end position="257"/>
    </location>
</feature>
<reference evidence="9 10" key="1">
    <citation type="submission" date="2022-09" db="EMBL/GenBank/DDBJ databases">
        <authorList>
            <person name="Han X.L."/>
            <person name="Wang Q."/>
            <person name="Lu T."/>
        </authorList>
    </citation>
    <scope>NUCLEOTIDE SEQUENCE [LARGE SCALE GENOMIC DNA]</scope>
    <source>
        <strain evidence="9 10">WQ 127069</strain>
    </source>
</reference>
<dbReference type="PANTHER" id="PTHR43448">
    <property type="entry name" value="PROTOHEME IX FARNESYLTRANSFERASE, MITOCHONDRIAL"/>
    <property type="match status" value="1"/>
</dbReference>
<dbReference type="InterPro" id="IPR030470">
    <property type="entry name" value="UbiA_prenylTrfase_CS"/>
</dbReference>
<comment type="pathway">
    <text evidence="8">Porphyrin-containing compound metabolism; heme O biosynthesis; heme O from protoheme: step 1/1.</text>
</comment>
<dbReference type="EC" id="2.5.1.141" evidence="8"/>
<evidence type="ECO:0000256" key="7">
    <source>
        <dbReference type="ARBA" id="ARBA00047690"/>
    </source>
</evidence>
<gene>
    <name evidence="9" type="primary">cyoE</name>
    <name evidence="8" type="synonym">ctaB</name>
    <name evidence="9" type="ORF">OB236_33175</name>
</gene>
<dbReference type="HAMAP" id="MF_00154">
    <property type="entry name" value="CyoE_CtaB"/>
    <property type="match status" value="1"/>
</dbReference>
<evidence type="ECO:0000256" key="6">
    <source>
        <dbReference type="ARBA" id="ARBA00023136"/>
    </source>
</evidence>
<feature type="transmembrane region" description="Helical" evidence="8">
    <location>
        <begin position="117"/>
        <end position="136"/>
    </location>
</feature>
<dbReference type="CDD" id="cd13957">
    <property type="entry name" value="PT_UbiA_Cox10"/>
    <property type="match status" value="1"/>
</dbReference>
<feature type="transmembrane region" description="Helical" evidence="8">
    <location>
        <begin position="21"/>
        <end position="38"/>
    </location>
</feature>
<keyword evidence="6 8" id="KW-0472">Membrane</keyword>
<keyword evidence="8" id="KW-1003">Cell membrane</keyword>
<dbReference type="Proteomes" id="UP001652445">
    <property type="component" value="Unassembled WGS sequence"/>
</dbReference>
<dbReference type="NCBIfam" id="TIGR01473">
    <property type="entry name" value="cyoE_ctaB"/>
    <property type="match status" value="1"/>
</dbReference>
<feature type="transmembrane region" description="Helical" evidence="8">
    <location>
        <begin position="44"/>
        <end position="68"/>
    </location>
</feature>
<dbReference type="Pfam" id="PF01040">
    <property type="entry name" value="UbiA"/>
    <property type="match status" value="1"/>
</dbReference>
<dbReference type="NCBIfam" id="NF003348">
    <property type="entry name" value="PRK04375.1-1"/>
    <property type="match status" value="1"/>
</dbReference>
<feature type="transmembrane region" description="Helical" evidence="8">
    <location>
        <begin position="269"/>
        <end position="289"/>
    </location>
</feature>
<comment type="catalytic activity">
    <reaction evidence="7 8">
        <text>heme b + (2E,6E)-farnesyl diphosphate + H2O = Fe(II)-heme o + diphosphate</text>
        <dbReference type="Rhea" id="RHEA:28070"/>
        <dbReference type="ChEBI" id="CHEBI:15377"/>
        <dbReference type="ChEBI" id="CHEBI:33019"/>
        <dbReference type="ChEBI" id="CHEBI:60344"/>
        <dbReference type="ChEBI" id="CHEBI:60530"/>
        <dbReference type="ChEBI" id="CHEBI:175763"/>
        <dbReference type="EC" id="2.5.1.141"/>
    </reaction>
</comment>
<evidence type="ECO:0000256" key="2">
    <source>
        <dbReference type="ARBA" id="ARBA00022679"/>
    </source>
</evidence>
<evidence type="ECO:0000313" key="9">
    <source>
        <dbReference type="EMBL" id="MCU6796992.1"/>
    </source>
</evidence>
<dbReference type="Gene3D" id="1.10.357.140">
    <property type="entry name" value="UbiA prenyltransferase"/>
    <property type="match status" value="1"/>
</dbReference>